<protein>
    <submittedName>
        <fullName evidence="4">MBL fold hydrolase</fullName>
    </submittedName>
</protein>
<dbReference type="InterPro" id="IPR050698">
    <property type="entry name" value="MBL"/>
</dbReference>
<dbReference type="InterPro" id="IPR022712">
    <property type="entry name" value="Beta_Casp"/>
</dbReference>
<dbReference type="GO" id="GO:0004521">
    <property type="term" value="F:RNA endonuclease activity"/>
    <property type="evidence" value="ECO:0007669"/>
    <property type="project" value="TreeGrafter"/>
</dbReference>
<dbReference type="SUPFAM" id="SSF56281">
    <property type="entry name" value="Metallo-hydrolase/oxidoreductase"/>
    <property type="match status" value="1"/>
</dbReference>
<gene>
    <name evidence="4" type="ORF">C4N26_13340</name>
</gene>
<dbReference type="PANTHER" id="PTHR11203:SF37">
    <property type="entry name" value="INTEGRATOR COMPLEX SUBUNIT 11"/>
    <property type="match status" value="1"/>
</dbReference>
<evidence type="ECO:0000256" key="1">
    <source>
        <dbReference type="ARBA" id="ARBA00022801"/>
    </source>
</evidence>
<sequence>MKLTFLGANHEVTGSCTLLEAAGQRYLIDCGMEQGKDVYENQPIPVAPGEIDGVLATHAHIDHTGLLPLLVRNGFRGRIYATRPTAELCSIMLRDSAHIQEFEAEWKNRKGQRSGAEPVEPMYTIQDAEAAIALFRGYDYNKEIELAPGIVIRFVDVGHLLGSSSIEIWVTENGATTKLVFSGDIGNLDQPIIKDPTYLKDADYVFMESTYGDRSHGPRPDYVAELAKILQRTFDRGGNVVIPSFAVGRTQELLYFIREIKEKNLITGHGCFPVYIDSPLAIEATRIFKDTDSSCFDEETNALLAKGIDPIQFPGLKVSVTSDESRAINTDPVPKVIISASGMCEAGRIRHHLKHNLWRKECTILFVGYQAVNTLGRSLLEGADNVKLFGESIEVQAEICQLTGLSGHADREGLLKWVNSFEPKPKRVFIIHGEDEVENIFAQTLTEQGFNACAPYNGEQWAIGAEGAVCLKEGTRIRIEHHVSEGAARAATVFQRLLNAGKRLLRVIEHNEGGANKDLAKFADQINALCDKWDR</sequence>
<name>A0A329TRH0_9FIRM</name>
<feature type="domain" description="Metallo-beta-lactamase" evidence="2">
    <location>
        <begin position="13"/>
        <end position="245"/>
    </location>
</feature>
<evidence type="ECO:0000313" key="4">
    <source>
        <dbReference type="EMBL" id="RAW51430.1"/>
    </source>
</evidence>
<evidence type="ECO:0000259" key="3">
    <source>
        <dbReference type="SMART" id="SM01027"/>
    </source>
</evidence>
<evidence type="ECO:0000313" key="5">
    <source>
        <dbReference type="Proteomes" id="UP000251144"/>
    </source>
</evidence>
<dbReference type="AlphaFoldDB" id="A0A329TRH0"/>
<dbReference type="InterPro" id="IPR036866">
    <property type="entry name" value="RibonucZ/Hydroxyglut_hydro"/>
</dbReference>
<dbReference type="SMART" id="SM00849">
    <property type="entry name" value="Lactamase_B"/>
    <property type="match status" value="1"/>
</dbReference>
<organism evidence="4 5">
    <name type="scientific">Faecalibacterium prausnitzii</name>
    <dbReference type="NCBI Taxonomy" id="853"/>
    <lineage>
        <taxon>Bacteria</taxon>
        <taxon>Bacillati</taxon>
        <taxon>Bacillota</taxon>
        <taxon>Clostridia</taxon>
        <taxon>Eubacteriales</taxon>
        <taxon>Oscillospiraceae</taxon>
        <taxon>Faecalibacterium</taxon>
    </lineage>
</organism>
<comment type="caution">
    <text evidence="4">The sequence shown here is derived from an EMBL/GenBank/DDBJ whole genome shotgun (WGS) entry which is preliminary data.</text>
</comment>
<proteinExistence type="predicted"/>
<accession>A0A329TRH0</accession>
<dbReference type="Proteomes" id="UP000251144">
    <property type="component" value="Unassembled WGS sequence"/>
</dbReference>
<dbReference type="OrthoDB" id="9803916at2"/>
<dbReference type="PANTHER" id="PTHR11203">
    <property type="entry name" value="CLEAVAGE AND POLYADENYLATION SPECIFICITY FACTOR FAMILY MEMBER"/>
    <property type="match status" value="1"/>
</dbReference>
<dbReference type="CDD" id="cd16295">
    <property type="entry name" value="TTHA0252-CPSF-like_MBL-fold"/>
    <property type="match status" value="1"/>
</dbReference>
<dbReference type="Gene3D" id="3.40.50.10890">
    <property type="match status" value="1"/>
</dbReference>
<dbReference type="Pfam" id="PF10996">
    <property type="entry name" value="Beta-Casp"/>
    <property type="match status" value="1"/>
</dbReference>
<dbReference type="Pfam" id="PF00753">
    <property type="entry name" value="Lactamase_B"/>
    <property type="match status" value="1"/>
</dbReference>
<dbReference type="Gene3D" id="3.60.15.10">
    <property type="entry name" value="Ribonuclease Z/Hydroxyacylglutathione hydrolase-like"/>
    <property type="match status" value="1"/>
</dbReference>
<dbReference type="SMART" id="SM01027">
    <property type="entry name" value="Beta-Casp"/>
    <property type="match status" value="1"/>
</dbReference>
<reference evidence="4 5" key="1">
    <citation type="submission" date="2018-02" db="EMBL/GenBank/DDBJ databases">
        <title>Complete genome sequencing of Faecalibacterium prausnitzii strains isolated from the human gut.</title>
        <authorList>
            <person name="Fitzgerald B.C."/>
            <person name="Shkoporov A.N."/>
            <person name="Ross P.R."/>
            <person name="Hill C."/>
        </authorList>
    </citation>
    <scope>NUCLEOTIDE SEQUENCE [LARGE SCALE GENOMIC DNA]</scope>
    <source>
        <strain evidence="4 5">APC942/32-1</strain>
    </source>
</reference>
<dbReference type="Pfam" id="PF07521">
    <property type="entry name" value="RMMBL"/>
    <property type="match status" value="1"/>
</dbReference>
<feature type="domain" description="Beta-Casp" evidence="3">
    <location>
        <begin position="250"/>
        <end position="379"/>
    </location>
</feature>
<dbReference type="EMBL" id="PRLB01000017">
    <property type="protein sequence ID" value="RAW51430.1"/>
    <property type="molecule type" value="Genomic_DNA"/>
</dbReference>
<dbReference type="GO" id="GO:0016787">
    <property type="term" value="F:hydrolase activity"/>
    <property type="evidence" value="ECO:0007669"/>
    <property type="project" value="UniProtKB-KW"/>
</dbReference>
<dbReference type="InterPro" id="IPR011108">
    <property type="entry name" value="RMMBL"/>
</dbReference>
<dbReference type="InterPro" id="IPR001279">
    <property type="entry name" value="Metallo-B-lactamas"/>
</dbReference>
<dbReference type="RefSeq" id="WP_158401700.1">
    <property type="nucleotide sequence ID" value="NZ_PRLB01000017.1"/>
</dbReference>
<keyword evidence="1 4" id="KW-0378">Hydrolase</keyword>
<evidence type="ECO:0000259" key="2">
    <source>
        <dbReference type="SMART" id="SM00849"/>
    </source>
</evidence>